<dbReference type="Proteomes" id="UP000006073">
    <property type="component" value="Unassembled WGS sequence"/>
</dbReference>
<dbReference type="AlphaFoldDB" id="S2DBX1"/>
<dbReference type="eggNOG" id="COG4995">
    <property type="taxonomic scope" value="Bacteria"/>
</dbReference>
<dbReference type="OrthoDB" id="9771112at2"/>
<comment type="caution">
    <text evidence="2">The sequence shown here is derived from an EMBL/GenBank/DDBJ whole genome shotgun (WGS) entry which is preliminary data.</text>
</comment>
<dbReference type="InterPro" id="IPR024983">
    <property type="entry name" value="CHAT_dom"/>
</dbReference>
<evidence type="ECO:0000313" key="3">
    <source>
        <dbReference type="Proteomes" id="UP000006073"/>
    </source>
</evidence>
<dbReference type="RefSeq" id="WP_009034036.1">
    <property type="nucleotide sequence ID" value="NZ_ALWO02000033.1"/>
</dbReference>
<reference evidence="2 3" key="1">
    <citation type="journal article" date="2013" name="Genome Announc.">
        <title>Draft Genome Sequence of Indibacter alkaliphilus Strain LW1T, Isolated from Lonar Lake, a Haloalkaline Lake in the Buldana District of Maharashtra, India.</title>
        <authorList>
            <person name="Singh A."/>
            <person name="Kumar Jangir P."/>
            <person name="Sharma R."/>
            <person name="Singh A."/>
            <person name="Kumar Pinnaka A."/>
            <person name="Shivaji S."/>
        </authorList>
    </citation>
    <scope>NUCLEOTIDE SEQUENCE [LARGE SCALE GENOMIC DNA]</scope>
    <source>
        <strain evidence="3">CCUG 57479 / KCTC 22604 / LW1</strain>
    </source>
</reference>
<name>S2DBX1_INDAL</name>
<protein>
    <recommendedName>
        <fullName evidence="1">CHAT domain-containing protein</fullName>
    </recommendedName>
</protein>
<organism evidence="2 3">
    <name type="scientific">Indibacter alkaliphilus (strain CCUG 57479 / KCTC 22604 / LW1)</name>
    <dbReference type="NCBI Taxonomy" id="1189612"/>
    <lineage>
        <taxon>Bacteria</taxon>
        <taxon>Pseudomonadati</taxon>
        <taxon>Bacteroidota</taxon>
        <taxon>Cytophagia</taxon>
        <taxon>Cytophagales</taxon>
        <taxon>Cyclobacteriaceae</taxon>
    </lineage>
</organism>
<keyword evidence="3" id="KW-1185">Reference proteome</keyword>
<proteinExistence type="predicted"/>
<accession>S2DBX1</accession>
<feature type="domain" description="CHAT" evidence="1">
    <location>
        <begin position="523"/>
        <end position="812"/>
    </location>
</feature>
<sequence>MDNQNSAPTLYQLLIDTIQAQNREQLAGIFKQYPNASLENALFFLEAKQHIYDLAAFDAMATSLTHGGKLNEGRDFASACLVWGVQLWSSGIELSNDDLEYYLGNNSYLIQKGLLDSGQFQAAVTQYETMKGLTLPGWEKQVFISTHLQAAENYLENNQSDRAKDILENVDESLVLPASRILFDRLMNKLKLINSKTFMSVAEVEDFSKNRKIQDLKRMLESIKIVMAGYEDQMDITSIEKLIAKHEGPGGISNEELIELTQKISAKTLESQAKLGGIDNSDTPQAKRHLLTQQTSFFHNEELGHKEELLRKCLMDLGLHYQWFFEKSLHSDLAFIAYCQYICHNRLESFQEAADALDKVYHHLEKQRASISNIHERAGVFGQYPALFGAMALTNYMSKNITRLFHRIEASKGRNLSDRLLETTGKQMELQSPDQLKEKLLPYLQKYNAHYLSIFVDYDRSYAVLLTKQGRLFASAKGAGEDALQKWLSRDYASPSAWNAPVSGLFGKREQTDIPLELGKFIDPLNFALEEGLIEAGDHIAYSPDGILNLFSLQFAKLQSGEALIEGFSVSRIHSGSQLLKLLEQEPQDLNEIIAITCSAVQDDEEKVKAFEEIPQFLLPEEDGAKEDEDVSIPKVLQVLFPHKLYHFSTHGVFPKPVANADHKQLNPYYNSGLLLMSDGKKPELEAMFNYHQGQHLLSPEVLTGSGVSLLGSHVSMQACVSGRSKEGYGGDALGLEWAFFYCGVSSMISASWDIDVDWSNLFFKKFYSIWMNEQIPIKDAHRNAVLELKKIVPVGPHPPEYYWAGLSLIGDFR</sequence>
<dbReference type="STRING" id="1189612.A33Q_2447"/>
<dbReference type="EMBL" id="ALWO02000033">
    <property type="protein sequence ID" value="EOZ96677.1"/>
    <property type="molecule type" value="Genomic_DNA"/>
</dbReference>
<evidence type="ECO:0000313" key="2">
    <source>
        <dbReference type="EMBL" id="EOZ96677.1"/>
    </source>
</evidence>
<dbReference type="Pfam" id="PF12770">
    <property type="entry name" value="CHAT"/>
    <property type="match status" value="1"/>
</dbReference>
<gene>
    <name evidence="2" type="ORF">A33Q_2447</name>
</gene>
<evidence type="ECO:0000259" key="1">
    <source>
        <dbReference type="Pfam" id="PF12770"/>
    </source>
</evidence>